<dbReference type="eggNOG" id="COG5005">
    <property type="taxonomic scope" value="Bacteria"/>
</dbReference>
<evidence type="ECO:0000313" key="2">
    <source>
        <dbReference type="Proteomes" id="UP000006860"/>
    </source>
</evidence>
<dbReference type="AlphaFoldDB" id="F0SPF3"/>
<gene>
    <name evidence="1" type="ordered locus">Plabr_0228</name>
</gene>
<reference evidence="2" key="1">
    <citation type="submission" date="2011-02" db="EMBL/GenBank/DDBJ databases">
        <title>The complete genome of Planctomyces brasiliensis DSM 5305.</title>
        <authorList>
            <person name="Lucas S."/>
            <person name="Copeland A."/>
            <person name="Lapidus A."/>
            <person name="Bruce D."/>
            <person name="Goodwin L."/>
            <person name="Pitluck S."/>
            <person name="Kyrpides N."/>
            <person name="Mavromatis K."/>
            <person name="Pagani I."/>
            <person name="Ivanova N."/>
            <person name="Ovchinnikova G."/>
            <person name="Lu M."/>
            <person name="Detter J.C."/>
            <person name="Han C."/>
            <person name="Land M."/>
            <person name="Hauser L."/>
            <person name="Markowitz V."/>
            <person name="Cheng J.-F."/>
            <person name="Hugenholtz P."/>
            <person name="Woyke T."/>
            <person name="Wu D."/>
            <person name="Tindall B."/>
            <person name="Pomrenke H.G."/>
            <person name="Brambilla E."/>
            <person name="Klenk H.-P."/>
            <person name="Eisen J.A."/>
        </authorList>
    </citation>
    <scope>NUCLEOTIDE SEQUENCE [LARGE SCALE GENOMIC DNA]</scope>
    <source>
        <strain evidence="2">ATCC 49424 / DSM 5305 / JCM 21570 / NBRC 103401 / IFAM 1448</strain>
    </source>
</reference>
<dbReference type="Pfam" id="PF05069">
    <property type="entry name" value="Phage_tail_S"/>
    <property type="match status" value="1"/>
</dbReference>
<dbReference type="Proteomes" id="UP000006860">
    <property type="component" value="Chromosome"/>
</dbReference>
<keyword evidence="2" id="KW-1185">Reference proteome</keyword>
<dbReference type="EMBL" id="CP002546">
    <property type="protein sequence ID" value="ADY57857.1"/>
    <property type="molecule type" value="Genomic_DNA"/>
</dbReference>
<evidence type="ECO:0008006" key="3">
    <source>
        <dbReference type="Google" id="ProtNLM"/>
    </source>
</evidence>
<name>F0SPF3_RUBBR</name>
<organism evidence="1 2">
    <name type="scientific">Rubinisphaera brasiliensis (strain ATCC 49424 / DSM 5305 / JCM 21570 / IAM 15109 / NBRC 103401 / IFAM 1448)</name>
    <name type="common">Planctomyces brasiliensis</name>
    <dbReference type="NCBI Taxonomy" id="756272"/>
    <lineage>
        <taxon>Bacteria</taxon>
        <taxon>Pseudomonadati</taxon>
        <taxon>Planctomycetota</taxon>
        <taxon>Planctomycetia</taxon>
        <taxon>Planctomycetales</taxon>
        <taxon>Planctomycetaceae</taxon>
        <taxon>Rubinisphaera</taxon>
    </lineage>
</organism>
<accession>F0SPF3</accession>
<proteinExistence type="predicted"/>
<dbReference type="KEGG" id="pbs:Plabr_0228"/>
<sequence>MSVVKEQIDDIRYLGGIFVDIEEGFKNADFTKTVEAFFPVLEQSHAKGFQEARSSAGDNWPALAPSTVKRKGHDTILVDTGRLKQSLASQTQHSVREVSDRGRGALFGTQVPYSIFHQQGGGRLPQRQHVGITNADEEILSDRVADFAVESLKAKA</sequence>
<dbReference type="HOGENOM" id="CLU_1685287_0_0_0"/>
<protein>
    <recommendedName>
        <fullName evidence="3">Phage virion morphogenesis protein</fullName>
    </recommendedName>
</protein>
<dbReference type="InterPro" id="IPR006522">
    <property type="entry name" value="Phage_virion_morphogenesis"/>
</dbReference>
<dbReference type="STRING" id="756272.Plabr_0228"/>
<evidence type="ECO:0000313" key="1">
    <source>
        <dbReference type="EMBL" id="ADY57857.1"/>
    </source>
</evidence>
<dbReference type="OrthoDB" id="284987at2"/>